<dbReference type="PIRSF" id="PIRSF014899">
    <property type="entry name" value="UCP014899"/>
    <property type="match status" value="1"/>
</dbReference>
<reference evidence="2" key="1">
    <citation type="submission" date="2021-01" db="EMBL/GenBank/DDBJ databases">
        <authorList>
            <person name="Corre E."/>
            <person name="Pelletier E."/>
            <person name="Niang G."/>
            <person name="Scheremetjew M."/>
            <person name="Finn R."/>
            <person name="Kale V."/>
            <person name="Holt S."/>
            <person name="Cochrane G."/>
            <person name="Meng A."/>
            <person name="Brown T."/>
            <person name="Cohen L."/>
        </authorList>
    </citation>
    <scope>NUCLEOTIDE SEQUENCE</scope>
    <source>
        <strain evidence="2">CCMP826</strain>
    </source>
</reference>
<dbReference type="AlphaFoldDB" id="A0A7S2IG23"/>
<dbReference type="Gene3D" id="3.40.220.10">
    <property type="entry name" value="Leucine Aminopeptidase, subunit E, domain 1"/>
    <property type="match status" value="1"/>
</dbReference>
<dbReference type="InterPro" id="IPR019261">
    <property type="entry name" value="PARG_cat_microbial"/>
</dbReference>
<dbReference type="SUPFAM" id="SSF52949">
    <property type="entry name" value="Macro domain-like"/>
    <property type="match status" value="1"/>
</dbReference>
<gene>
    <name evidence="2" type="ORF">HTAM1171_LOCUS11971</name>
</gene>
<sequence>MEQYMSPEKQNSQEGWCTKRRTNSALTFSRRRLLQSSMETLEIAHHGSYTNNSGGIVDIHDSLDKAMKGTVHYHHTHTFPSTRGGGFGRTEFRVVYSPSLEAAGALKGCLHIGVLNSASGKTPGGGFFKGTVSQEDCICRASLLYPCIAQFQLKRDHFYQINNSDQYRFSSSSCALFSPRVPVIRKDNVEGKLLDAYYECSFVSIPAANAFTAEKGANSSPAATPEPQDPDDSIDYESKRQVLENAMSDRIFRALSIFAEQGCTDLVLSAFGCGVHGNDPSMVADIFKEMITKDFKGCFKTVVFAIQRSRPANYTAFSSVFEINQ</sequence>
<dbReference type="EMBL" id="HBGV01019314">
    <property type="protein sequence ID" value="CAD9518165.1"/>
    <property type="molecule type" value="Transcribed_RNA"/>
</dbReference>
<dbReference type="Pfam" id="PF10021">
    <property type="entry name" value="PARG_cat_microb"/>
    <property type="match status" value="1"/>
</dbReference>
<dbReference type="InterPro" id="IPR043472">
    <property type="entry name" value="Macro_dom-like"/>
</dbReference>
<name>A0A7S2IG23_9STRA</name>
<dbReference type="PANTHER" id="PTHR35596:SF1">
    <property type="entry name" value="MICROBIAL-TYPE PARG CATALYTIC DOMAIN-CONTAINING PROTEIN"/>
    <property type="match status" value="1"/>
</dbReference>
<protein>
    <recommendedName>
        <fullName evidence="1">Microbial-type PARG catalytic domain-containing protein</fullName>
    </recommendedName>
</protein>
<evidence type="ECO:0000259" key="1">
    <source>
        <dbReference type="Pfam" id="PF10021"/>
    </source>
</evidence>
<dbReference type="NCBIfam" id="TIGR02452">
    <property type="entry name" value="TIGR02452 family protein"/>
    <property type="match status" value="2"/>
</dbReference>
<dbReference type="InterPro" id="IPR012664">
    <property type="entry name" value="CHP02452"/>
</dbReference>
<organism evidence="2">
    <name type="scientific">Helicotheca tamesis</name>
    <dbReference type="NCBI Taxonomy" id="374047"/>
    <lineage>
        <taxon>Eukaryota</taxon>
        <taxon>Sar</taxon>
        <taxon>Stramenopiles</taxon>
        <taxon>Ochrophyta</taxon>
        <taxon>Bacillariophyta</taxon>
        <taxon>Mediophyceae</taxon>
        <taxon>Lithodesmiophycidae</taxon>
        <taxon>Lithodesmiales</taxon>
        <taxon>Lithodesmiaceae</taxon>
        <taxon>Helicotheca</taxon>
    </lineage>
</organism>
<evidence type="ECO:0000313" key="2">
    <source>
        <dbReference type="EMBL" id="CAD9518165.1"/>
    </source>
</evidence>
<dbReference type="PANTHER" id="PTHR35596">
    <property type="entry name" value="DUF2263 DOMAIN-CONTAINING PROTEIN"/>
    <property type="match status" value="1"/>
</dbReference>
<feature type="domain" description="Microbial-type PARG catalytic" evidence="1">
    <location>
        <begin position="39"/>
        <end position="185"/>
    </location>
</feature>
<accession>A0A7S2IG23</accession>
<proteinExistence type="predicted"/>